<dbReference type="STRING" id="507626.LOKO_00474"/>
<proteinExistence type="predicted"/>
<dbReference type="AlphaFoldDB" id="A0A0X8HBS2"/>
<protein>
    <submittedName>
        <fullName evidence="1">Uncharacterized protein</fullName>
    </submittedName>
</protein>
<dbReference type="PATRIC" id="fig|507626.3.peg.471"/>
<reference evidence="1 2" key="2">
    <citation type="submission" date="2016-02" db="EMBL/GenBank/DDBJ databases">
        <authorList>
            <person name="Wen L."/>
            <person name="He K."/>
            <person name="Yang H."/>
        </authorList>
    </citation>
    <scope>NUCLEOTIDE SEQUENCE [LARGE SCALE GENOMIC DNA]</scope>
    <source>
        <strain evidence="1 2">AGD 8-3</strain>
    </source>
</reference>
<sequence length="33" mass="3721">MIFLVNNHDNNRSSTGVDNPWSGPLPMETAGYW</sequence>
<dbReference type="EMBL" id="CP014226">
    <property type="protein sequence ID" value="AMC99569.1"/>
    <property type="molecule type" value="Genomic_DNA"/>
</dbReference>
<reference evidence="1 2" key="1">
    <citation type="journal article" date="2016" name="Genome Announc.">
        <title>Draft Genome Sequence of 'Halomonas chromatireducens' Strain AGD 8-3, a Haloalkaliphilic Chromate- and Selenite-Reducing Gammaproteobacterium.</title>
        <authorList>
            <person name="Sharko F.S."/>
            <person name="Shapovalova A.A."/>
            <person name="Tsygankova S.V."/>
            <person name="Komova A.V."/>
            <person name="Boulygina E.S."/>
            <person name="Teslyuk A.B."/>
            <person name="Gotovtsev P.M."/>
            <person name="Namsaraev Z.B."/>
            <person name="Khijniak T.V."/>
            <person name="Nedoluzhko A.V."/>
            <person name="Vasilov R.G."/>
        </authorList>
    </citation>
    <scope>NUCLEOTIDE SEQUENCE [LARGE SCALE GENOMIC DNA]</scope>
    <source>
        <strain evidence="1 2">AGD 8-3</strain>
    </source>
</reference>
<organism evidence="1 2">
    <name type="scientific">Halomonas chromatireducens</name>
    <dbReference type="NCBI Taxonomy" id="507626"/>
    <lineage>
        <taxon>Bacteria</taxon>
        <taxon>Pseudomonadati</taxon>
        <taxon>Pseudomonadota</taxon>
        <taxon>Gammaproteobacteria</taxon>
        <taxon>Oceanospirillales</taxon>
        <taxon>Halomonadaceae</taxon>
        <taxon>Halomonas</taxon>
    </lineage>
</organism>
<evidence type="ECO:0000313" key="2">
    <source>
        <dbReference type="Proteomes" id="UP000063387"/>
    </source>
</evidence>
<keyword evidence="2" id="KW-1185">Reference proteome</keyword>
<accession>A0A0X8HBS2</accession>
<evidence type="ECO:0000313" key="1">
    <source>
        <dbReference type="EMBL" id="AMC99569.1"/>
    </source>
</evidence>
<dbReference type="KEGG" id="hco:LOKO_00474"/>
<name>A0A0X8HBS2_9GAMM</name>
<dbReference type="Proteomes" id="UP000063387">
    <property type="component" value="Chromosome"/>
</dbReference>
<gene>
    <name evidence="1" type="ORF">LOKO_00474</name>
</gene>